<organism evidence="9 10">
    <name type="scientific">Sphingobacterium thermophilum</name>
    <dbReference type="NCBI Taxonomy" id="768534"/>
    <lineage>
        <taxon>Bacteria</taxon>
        <taxon>Pseudomonadati</taxon>
        <taxon>Bacteroidota</taxon>
        <taxon>Sphingobacteriia</taxon>
        <taxon>Sphingobacteriales</taxon>
        <taxon>Sphingobacteriaceae</taxon>
        <taxon>Sphingobacterium</taxon>
    </lineage>
</organism>
<dbReference type="InterPro" id="IPR036097">
    <property type="entry name" value="HisK_dim/P_sf"/>
</dbReference>
<keyword evidence="5" id="KW-0418">Kinase</keyword>
<keyword evidence="7" id="KW-0472">Membrane</keyword>
<evidence type="ECO:0000313" key="9">
    <source>
        <dbReference type="EMBL" id="GAA4510039.1"/>
    </source>
</evidence>
<name>A0ABP8QU63_9SPHI</name>
<keyword evidence="4" id="KW-0808">Transferase</keyword>
<keyword evidence="3" id="KW-0597">Phosphoprotein</keyword>
<dbReference type="SMART" id="SM00388">
    <property type="entry name" value="HisKA"/>
    <property type="match status" value="1"/>
</dbReference>
<dbReference type="PRINTS" id="PR00344">
    <property type="entry name" value="BCTRLSENSOR"/>
</dbReference>
<dbReference type="RefSeq" id="WP_345063136.1">
    <property type="nucleotide sequence ID" value="NZ_BAABGR010000002.1"/>
</dbReference>
<dbReference type="InterPro" id="IPR003661">
    <property type="entry name" value="HisK_dim/P_dom"/>
</dbReference>
<protein>
    <recommendedName>
        <fullName evidence="2">histidine kinase</fullName>
        <ecNumber evidence="2">2.7.13.3</ecNumber>
    </recommendedName>
</protein>
<dbReference type="SUPFAM" id="SSF55874">
    <property type="entry name" value="ATPase domain of HSP90 chaperone/DNA topoisomerase II/histidine kinase"/>
    <property type="match status" value="1"/>
</dbReference>
<dbReference type="SMART" id="SM00387">
    <property type="entry name" value="HATPase_c"/>
    <property type="match status" value="1"/>
</dbReference>
<dbReference type="InterPro" id="IPR036890">
    <property type="entry name" value="HATPase_C_sf"/>
</dbReference>
<dbReference type="PANTHER" id="PTHR45453">
    <property type="entry name" value="PHOSPHATE REGULON SENSOR PROTEIN PHOR"/>
    <property type="match status" value="1"/>
</dbReference>
<evidence type="ECO:0000313" key="10">
    <source>
        <dbReference type="Proteomes" id="UP001500394"/>
    </source>
</evidence>
<dbReference type="Gene3D" id="3.30.565.10">
    <property type="entry name" value="Histidine kinase-like ATPase, C-terminal domain"/>
    <property type="match status" value="1"/>
</dbReference>
<evidence type="ECO:0000256" key="4">
    <source>
        <dbReference type="ARBA" id="ARBA00022679"/>
    </source>
</evidence>
<evidence type="ECO:0000256" key="7">
    <source>
        <dbReference type="SAM" id="Phobius"/>
    </source>
</evidence>
<evidence type="ECO:0000256" key="2">
    <source>
        <dbReference type="ARBA" id="ARBA00012438"/>
    </source>
</evidence>
<keyword evidence="7" id="KW-0812">Transmembrane</keyword>
<dbReference type="InterPro" id="IPR005467">
    <property type="entry name" value="His_kinase_dom"/>
</dbReference>
<feature type="domain" description="Histidine kinase" evidence="8">
    <location>
        <begin position="340"/>
        <end position="555"/>
    </location>
</feature>
<dbReference type="SUPFAM" id="SSF47384">
    <property type="entry name" value="Homodimeric domain of signal transducing histidine kinase"/>
    <property type="match status" value="1"/>
</dbReference>
<keyword evidence="10" id="KW-1185">Reference proteome</keyword>
<dbReference type="Proteomes" id="UP001500394">
    <property type="component" value="Unassembled WGS sequence"/>
</dbReference>
<comment type="catalytic activity">
    <reaction evidence="1">
        <text>ATP + protein L-histidine = ADP + protein N-phospho-L-histidine.</text>
        <dbReference type="EC" id="2.7.13.3"/>
    </reaction>
</comment>
<evidence type="ECO:0000256" key="6">
    <source>
        <dbReference type="ARBA" id="ARBA00023012"/>
    </source>
</evidence>
<dbReference type="InterPro" id="IPR004358">
    <property type="entry name" value="Sig_transdc_His_kin-like_C"/>
</dbReference>
<keyword evidence="7" id="KW-1133">Transmembrane helix</keyword>
<feature type="transmembrane region" description="Helical" evidence="7">
    <location>
        <begin position="12"/>
        <end position="37"/>
    </location>
</feature>
<dbReference type="InterPro" id="IPR003594">
    <property type="entry name" value="HATPase_dom"/>
</dbReference>
<dbReference type="Pfam" id="PF00512">
    <property type="entry name" value="HisKA"/>
    <property type="match status" value="1"/>
</dbReference>
<comment type="caution">
    <text evidence="9">The sequence shown here is derived from an EMBL/GenBank/DDBJ whole genome shotgun (WGS) entry which is preliminary data.</text>
</comment>
<proteinExistence type="predicted"/>
<accession>A0ABP8QU63</accession>
<dbReference type="CDD" id="cd00075">
    <property type="entry name" value="HATPase"/>
    <property type="match status" value="1"/>
</dbReference>
<dbReference type="Gene3D" id="1.10.287.130">
    <property type="match status" value="1"/>
</dbReference>
<sequence>MSKQKPKYRKNLGLLLAFFVFVTLLFIISVGFAHVVLTNFVETEFNNRKTEIFDNSLRDFNEFFQERIPEVAFYQGYMDSVQAQGFADNVLRKYPFVQKVEFSDVILSNIDSLKKHMRIGQFGAYSKNTFEFYLDNEYRLIKRRKANEGNLSSNEELNTVFLKLCTFLGRNNLDTSAIKNTDLFKLFYNIQPGKISYLNIPRVSDVISFHSMILDANFKQTFFEHDFFVFHIQPTRIRIKNLYPDYYENISIQPLVNVDLSDNEGGMKTEVALPGALSDYKLSFESSNAHIERILNRFFFPVLVFLLIIYFILLTIGYLIYRNVSINNKLYQLQYDFINNLTHEFKTPVSVIKIAGNNIKSSTTLTEAEKNMYGRILDQEADKLNSLMNKLLSYAQIENKSIKFNGEFINLREFSQHICEAYRVKYPDFEIVENIKVKDELYADPVLLTSVFQNLIDNAYKYSSVDNKFLEIKIEQTKKNFVILFRDKGIGIDKKEYHNIFKKFYRVKNQFNQQGSIGLGLAFCKEITEFMGGEIKVESEVNRGTTFILSFPLDTKK</sequence>
<dbReference type="Pfam" id="PF02518">
    <property type="entry name" value="HATPase_c"/>
    <property type="match status" value="1"/>
</dbReference>
<gene>
    <name evidence="9" type="ORF">GCM10023173_00920</name>
</gene>
<dbReference type="EMBL" id="BAABGR010000002">
    <property type="protein sequence ID" value="GAA4510039.1"/>
    <property type="molecule type" value="Genomic_DNA"/>
</dbReference>
<feature type="transmembrane region" description="Helical" evidence="7">
    <location>
        <begin position="298"/>
        <end position="321"/>
    </location>
</feature>
<reference evidence="10" key="1">
    <citation type="journal article" date="2019" name="Int. J. Syst. Evol. Microbiol.">
        <title>The Global Catalogue of Microorganisms (GCM) 10K type strain sequencing project: providing services to taxonomists for standard genome sequencing and annotation.</title>
        <authorList>
            <consortium name="The Broad Institute Genomics Platform"/>
            <consortium name="The Broad Institute Genome Sequencing Center for Infectious Disease"/>
            <person name="Wu L."/>
            <person name="Ma J."/>
        </authorList>
    </citation>
    <scope>NUCLEOTIDE SEQUENCE [LARGE SCALE GENOMIC DNA]</scope>
    <source>
        <strain evidence="10">JCM 17858</strain>
    </source>
</reference>
<dbReference type="PANTHER" id="PTHR45453:SF1">
    <property type="entry name" value="PHOSPHATE REGULON SENSOR PROTEIN PHOR"/>
    <property type="match status" value="1"/>
</dbReference>
<dbReference type="EC" id="2.7.13.3" evidence="2"/>
<evidence type="ECO:0000256" key="5">
    <source>
        <dbReference type="ARBA" id="ARBA00022777"/>
    </source>
</evidence>
<keyword evidence="6" id="KW-0902">Two-component regulatory system</keyword>
<dbReference type="PROSITE" id="PS50109">
    <property type="entry name" value="HIS_KIN"/>
    <property type="match status" value="1"/>
</dbReference>
<dbReference type="InterPro" id="IPR050351">
    <property type="entry name" value="BphY/WalK/GraS-like"/>
</dbReference>
<dbReference type="CDD" id="cd00082">
    <property type="entry name" value="HisKA"/>
    <property type="match status" value="1"/>
</dbReference>
<evidence type="ECO:0000256" key="3">
    <source>
        <dbReference type="ARBA" id="ARBA00022553"/>
    </source>
</evidence>
<evidence type="ECO:0000259" key="8">
    <source>
        <dbReference type="PROSITE" id="PS50109"/>
    </source>
</evidence>
<evidence type="ECO:0000256" key="1">
    <source>
        <dbReference type="ARBA" id="ARBA00000085"/>
    </source>
</evidence>